<dbReference type="Pfam" id="PF08666">
    <property type="entry name" value="SAF"/>
    <property type="match status" value="1"/>
</dbReference>
<sequence>MPAPSASPPRPWRALVARLPATRWRRAVLARRVIAGALVVTAVGLALRPAADPGVPVVVAVHDLPAGTTLAAADVAVRSWPQGLVPGGVAAAPSDVTGRVLAGPARAGEPLTDLRLVGPALAVVATGRADAVSVPVRLADPGVAGLLTPGSLVDVVTPGATADEAVVLASAAAVTAVLPAENGPVAGAAKGRLVLVALPPAQATRLAAASLTQQVAITLRPSTG</sequence>
<dbReference type="InterPro" id="IPR017592">
    <property type="entry name" value="Pilus_assmbl_Flp-typ_CpaB"/>
</dbReference>
<reference evidence="3" key="1">
    <citation type="journal article" date="2019" name="Int. J. Syst. Evol. Microbiol.">
        <title>The Global Catalogue of Microorganisms (GCM) 10K type strain sequencing project: providing services to taxonomists for standard genome sequencing and annotation.</title>
        <authorList>
            <consortium name="The Broad Institute Genomics Platform"/>
            <consortium name="The Broad Institute Genome Sequencing Center for Infectious Disease"/>
            <person name="Wu L."/>
            <person name="Ma J."/>
        </authorList>
    </citation>
    <scope>NUCLEOTIDE SEQUENCE [LARGE SCALE GENOMIC DNA]</scope>
    <source>
        <strain evidence="3">CCUG 49018</strain>
    </source>
</reference>
<proteinExistence type="predicted"/>
<dbReference type="Proteomes" id="UP001597182">
    <property type="component" value="Unassembled WGS sequence"/>
</dbReference>
<keyword evidence="3" id="KW-1185">Reference proteome</keyword>
<comment type="caution">
    <text evidence="2">The sequence shown here is derived from an EMBL/GenBank/DDBJ whole genome shotgun (WGS) entry which is preliminary data.</text>
</comment>
<dbReference type="InterPro" id="IPR013974">
    <property type="entry name" value="SAF"/>
</dbReference>
<evidence type="ECO:0000313" key="2">
    <source>
        <dbReference type="EMBL" id="MFD1233255.1"/>
    </source>
</evidence>
<feature type="domain" description="SAF" evidence="1">
    <location>
        <begin position="55"/>
        <end position="117"/>
    </location>
</feature>
<dbReference type="CDD" id="cd11614">
    <property type="entry name" value="SAF_CpaB_FlgA_like"/>
    <property type="match status" value="1"/>
</dbReference>
<gene>
    <name evidence="2" type="primary">cpaB</name>
    <name evidence="2" type="ORF">ACFQ34_08180</name>
</gene>
<dbReference type="NCBIfam" id="TIGR03177">
    <property type="entry name" value="pilus_cpaB"/>
    <property type="match status" value="1"/>
</dbReference>
<protein>
    <submittedName>
        <fullName evidence="2">Flp pilus assembly protein CpaB</fullName>
    </submittedName>
</protein>
<evidence type="ECO:0000313" key="3">
    <source>
        <dbReference type="Proteomes" id="UP001597182"/>
    </source>
</evidence>
<accession>A0ABW3VFX1</accession>
<organism evidence="2 3">
    <name type="scientific">Pseudonocardia benzenivorans</name>
    <dbReference type="NCBI Taxonomy" id="228005"/>
    <lineage>
        <taxon>Bacteria</taxon>
        <taxon>Bacillati</taxon>
        <taxon>Actinomycetota</taxon>
        <taxon>Actinomycetes</taxon>
        <taxon>Pseudonocardiales</taxon>
        <taxon>Pseudonocardiaceae</taxon>
        <taxon>Pseudonocardia</taxon>
    </lineage>
</organism>
<dbReference type="SMART" id="SM00858">
    <property type="entry name" value="SAF"/>
    <property type="match status" value="1"/>
</dbReference>
<name>A0ABW3VFX1_9PSEU</name>
<dbReference type="EMBL" id="JBHTMB010000054">
    <property type="protein sequence ID" value="MFD1233255.1"/>
    <property type="molecule type" value="Genomic_DNA"/>
</dbReference>
<dbReference type="RefSeq" id="WP_346091800.1">
    <property type="nucleotide sequence ID" value="NZ_BAABKS010000040.1"/>
</dbReference>
<evidence type="ECO:0000259" key="1">
    <source>
        <dbReference type="SMART" id="SM00858"/>
    </source>
</evidence>